<name>A0A8T0IG51_CERPU</name>
<sequence length="111" mass="12458">MAYLDVRQPGSPVGSLRNFGMRCERDHGFPCNEVENEEDDSEVSHQSVHSRVTHLVEDGQFHLFDRDLESEDPSGSCKLGGAPCILPELTQAIQLFKLSALGTIRLNYQHF</sequence>
<keyword evidence="2" id="KW-1185">Reference proteome</keyword>
<gene>
    <name evidence="1" type="ORF">KC19_3G079200</name>
</gene>
<proteinExistence type="predicted"/>
<evidence type="ECO:0000313" key="2">
    <source>
        <dbReference type="Proteomes" id="UP000822688"/>
    </source>
</evidence>
<accession>A0A8T0IG51</accession>
<evidence type="ECO:0000313" key="1">
    <source>
        <dbReference type="EMBL" id="KAG0582710.1"/>
    </source>
</evidence>
<dbReference type="AlphaFoldDB" id="A0A8T0IG51"/>
<organism evidence="1 2">
    <name type="scientific">Ceratodon purpureus</name>
    <name type="common">Fire moss</name>
    <name type="synonym">Dicranum purpureum</name>
    <dbReference type="NCBI Taxonomy" id="3225"/>
    <lineage>
        <taxon>Eukaryota</taxon>
        <taxon>Viridiplantae</taxon>
        <taxon>Streptophyta</taxon>
        <taxon>Embryophyta</taxon>
        <taxon>Bryophyta</taxon>
        <taxon>Bryophytina</taxon>
        <taxon>Bryopsida</taxon>
        <taxon>Dicranidae</taxon>
        <taxon>Pseudoditrichales</taxon>
        <taxon>Ditrichaceae</taxon>
        <taxon>Ceratodon</taxon>
    </lineage>
</organism>
<reference evidence="1" key="1">
    <citation type="submission" date="2020-06" db="EMBL/GenBank/DDBJ databases">
        <title>WGS assembly of Ceratodon purpureus strain R40.</title>
        <authorList>
            <person name="Carey S.B."/>
            <person name="Jenkins J."/>
            <person name="Shu S."/>
            <person name="Lovell J.T."/>
            <person name="Sreedasyam A."/>
            <person name="Maumus F."/>
            <person name="Tiley G.P."/>
            <person name="Fernandez-Pozo N."/>
            <person name="Barry K."/>
            <person name="Chen C."/>
            <person name="Wang M."/>
            <person name="Lipzen A."/>
            <person name="Daum C."/>
            <person name="Saski C.A."/>
            <person name="Payton A.C."/>
            <person name="Mcbreen J.C."/>
            <person name="Conrad R.E."/>
            <person name="Kollar L.M."/>
            <person name="Olsson S."/>
            <person name="Huttunen S."/>
            <person name="Landis J.B."/>
            <person name="Wickett N.J."/>
            <person name="Johnson M.G."/>
            <person name="Rensing S.A."/>
            <person name="Grimwood J."/>
            <person name="Schmutz J."/>
            <person name="Mcdaniel S.F."/>
        </authorList>
    </citation>
    <scope>NUCLEOTIDE SEQUENCE</scope>
    <source>
        <strain evidence="1">R40</strain>
    </source>
</reference>
<dbReference type="EMBL" id="CM026423">
    <property type="protein sequence ID" value="KAG0582710.1"/>
    <property type="molecule type" value="Genomic_DNA"/>
</dbReference>
<comment type="caution">
    <text evidence="1">The sequence shown here is derived from an EMBL/GenBank/DDBJ whole genome shotgun (WGS) entry which is preliminary data.</text>
</comment>
<dbReference type="Proteomes" id="UP000822688">
    <property type="component" value="Chromosome 3"/>
</dbReference>
<protein>
    <submittedName>
        <fullName evidence="1">Uncharacterized protein</fullName>
    </submittedName>
</protein>